<sequence>MIMMVMMMTLLLLLLLLADDDSDISGVTHFPFQPWVWRSHFPFASPATERSAFSVRANNTLPLILVSWIIPS</sequence>
<reference evidence="2" key="1">
    <citation type="submission" date="2018-01" db="EMBL/GenBank/DDBJ databases">
        <title>An insight into the sialome of Amazonian anophelines.</title>
        <authorList>
            <person name="Ribeiro J.M."/>
            <person name="Scarpassa V."/>
            <person name="Calvo E."/>
        </authorList>
    </citation>
    <scope>NUCLEOTIDE SEQUENCE</scope>
    <source>
        <tissue evidence="2">Salivary glands</tissue>
    </source>
</reference>
<protein>
    <submittedName>
        <fullName evidence="2">Putative secreted protein</fullName>
    </submittedName>
</protein>
<keyword evidence="1" id="KW-0732">Signal</keyword>
<evidence type="ECO:0000313" key="2">
    <source>
        <dbReference type="EMBL" id="MBW63432.1"/>
    </source>
</evidence>
<proteinExistence type="predicted"/>
<name>A0A2M4CDM4_9DIPT</name>
<organism evidence="2">
    <name type="scientific">Anopheles marajoara</name>
    <dbReference type="NCBI Taxonomy" id="58244"/>
    <lineage>
        <taxon>Eukaryota</taxon>
        <taxon>Metazoa</taxon>
        <taxon>Ecdysozoa</taxon>
        <taxon>Arthropoda</taxon>
        <taxon>Hexapoda</taxon>
        <taxon>Insecta</taxon>
        <taxon>Pterygota</taxon>
        <taxon>Neoptera</taxon>
        <taxon>Endopterygota</taxon>
        <taxon>Diptera</taxon>
        <taxon>Nematocera</taxon>
        <taxon>Culicoidea</taxon>
        <taxon>Culicidae</taxon>
        <taxon>Anophelinae</taxon>
        <taxon>Anopheles</taxon>
    </lineage>
</organism>
<dbReference type="EMBL" id="GGFJ01014291">
    <property type="protein sequence ID" value="MBW63432.1"/>
    <property type="molecule type" value="Transcribed_RNA"/>
</dbReference>
<evidence type="ECO:0000256" key="1">
    <source>
        <dbReference type="SAM" id="SignalP"/>
    </source>
</evidence>
<feature type="chain" id="PRO_5014708053" evidence="1">
    <location>
        <begin position="19"/>
        <end position="72"/>
    </location>
</feature>
<feature type="signal peptide" evidence="1">
    <location>
        <begin position="1"/>
        <end position="18"/>
    </location>
</feature>
<dbReference type="AlphaFoldDB" id="A0A2M4CDM4"/>
<accession>A0A2M4CDM4</accession>